<feature type="non-terminal residue" evidence="3">
    <location>
        <position position="1"/>
    </location>
</feature>
<feature type="non-terminal residue" evidence="3">
    <location>
        <position position="1405"/>
    </location>
</feature>
<evidence type="ECO:0000256" key="2">
    <source>
        <dbReference type="SAM" id="MobiDB-lite"/>
    </source>
</evidence>
<keyword evidence="4" id="KW-1185">Reference proteome</keyword>
<dbReference type="Proteomes" id="UP001189429">
    <property type="component" value="Unassembled WGS sequence"/>
</dbReference>
<reference evidence="3" key="1">
    <citation type="submission" date="2023-10" db="EMBL/GenBank/DDBJ databases">
        <authorList>
            <person name="Chen Y."/>
            <person name="Shah S."/>
            <person name="Dougan E. K."/>
            <person name="Thang M."/>
            <person name="Chan C."/>
        </authorList>
    </citation>
    <scope>NUCLEOTIDE SEQUENCE [LARGE SCALE GENOMIC DNA]</scope>
</reference>
<feature type="compositionally biased region" description="Low complexity" evidence="2">
    <location>
        <begin position="61"/>
        <end position="75"/>
    </location>
</feature>
<evidence type="ECO:0000313" key="3">
    <source>
        <dbReference type="EMBL" id="CAK0829298.1"/>
    </source>
</evidence>
<feature type="compositionally biased region" description="Low complexity" evidence="2">
    <location>
        <begin position="42"/>
        <end position="53"/>
    </location>
</feature>
<dbReference type="EMBL" id="CAUYUJ010010411">
    <property type="protein sequence ID" value="CAK0829298.1"/>
    <property type="molecule type" value="Genomic_DNA"/>
</dbReference>
<evidence type="ECO:0008006" key="5">
    <source>
        <dbReference type="Google" id="ProtNLM"/>
    </source>
</evidence>
<accession>A0ABN9SBE8</accession>
<sequence length="1405" mass="153717">CGQFPDIYDSLCGASHYEGASESRAGPADAVAAKLSQSAGLSPVTAPVPEAASSPPPAPPAAVAGAADGTAAEGEPPAKKDIVAAVKQLESALAAMSDDPELHEARQAIQARLDAKKKQLGDLKPVGKRLGDTRAALERAYKRQSAAADGLALAQKAVEAAADEVTSLKKAVQELEQQVASAHAAPQPAPMDDGDPLGLPKQQLNAAVQALSQCSCVSPEAVQEAQRQSEDISAKFQVTLEHAPAQPAPRRAVGKQRPPRLRERLNGEQPAKRYITEPFTNRLRFGLPRIAACTDDPAEQPGLQGHSGGGGDNAALADVTFQIAPANVQTLQLHREARSYAKIATGILVPKVQLLEMDFHSARLDVIGVQEGRSSTACERNGLHYRMYPAAADKDGSHGVQVWISRASRTRTLHWHAVSFTLMYVVAALPNHAVAIFISGHAPHLHSADDIKTAFWSLLDTTTQALDQKYPHANVIGMLDCIGRAGSILCDGIGPAQPDVENSNGELLRKFVTRRHFYLVSGCAVRYDIDLTKNSSQDQSPVVATRFQDEVWTYSQEPSASIDDHLASLNMFVRAAAQRHFGLARDAPRKPWITQRTWSLISQIAPVRRRLNTSRGVEYEWTQRAILSAWRATVTRERRGGLPDGMLTVFYGCSPWVRQGEGIDAMYKVRQCQWYEACLQSHIRWLQHAAKPFLEADRRAHLGALALQADRAMASNDSRAASAVVRAMSGASLKFSSSVYKLDGALAASPAETEARWVEHYSSVFRVQIVDGAQLIVDPGPPLPPGELDFGPVATQVRPSLRATVPNRRIASGATWPAAWRGGSFTNVYKKKGDHYCCDNHRSILPSDHAGKALIGRLKQAFDPIYFERMPSSQRGAIPGEGADLAPHLVRSAVAAAAMLNMSVCVLLVDLVKAFDKVARQLVYGWGPAPPADGAAYLRSLGVQPPAVEWVLRYLDERGRHGCNLGAFTFSSVHGIAMYFLRWELQEAGIVFRLRVPAGAFWAEPDENNHDTEPVIDAAFVDDEAVGLLSTSAGALNSAIEAFLRMLTSVFSKLYLDINWASGKTEASIALRGHGAVPARGRWRQADGRLRIPVPSSADLFLNVVPSCKHLGTLMSSAPDTFANAKHRTSSAMESCAPVVFKLYGNPNVSWHHKKSFLRSLFLSRELFNVHITVPSARDMVTYNTCYMRTLRRIVGDTRFSSDTEHTDIEVRRLLDMPSVDCLISCARLAYVKRLLSLAPRALLGLLQLRRGERRLPWVRQLAQDCNSLRDRGLVPDTLPPFFDDPDGWHQFILSSSWSDAHESFHYFESATDRVQNAQPADGERQLAHKCHRYQRSFAPKRALDSQARAKHGDRLLIPCKVAASTCPCCGTDFRDRLRLIAPSSDRRRPKCQDWILAHCSALSS</sequence>
<feature type="region of interest" description="Disordered" evidence="2">
    <location>
        <begin position="19"/>
        <end position="76"/>
    </location>
</feature>
<name>A0ABN9SBE8_9DINO</name>
<evidence type="ECO:0000256" key="1">
    <source>
        <dbReference type="SAM" id="Coils"/>
    </source>
</evidence>
<keyword evidence="1" id="KW-0175">Coiled coil</keyword>
<proteinExistence type="predicted"/>
<evidence type="ECO:0000313" key="4">
    <source>
        <dbReference type="Proteomes" id="UP001189429"/>
    </source>
</evidence>
<organism evidence="3 4">
    <name type="scientific">Prorocentrum cordatum</name>
    <dbReference type="NCBI Taxonomy" id="2364126"/>
    <lineage>
        <taxon>Eukaryota</taxon>
        <taxon>Sar</taxon>
        <taxon>Alveolata</taxon>
        <taxon>Dinophyceae</taxon>
        <taxon>Prorocentrales</taxon>
        <taxon>Prorocentraceae</taxon>
        <taxon>Prorocentrum</taxon>
    </lineage>
</organism>
<protein>
    <recommendedName>
        <fullName evidence="5">Reverse transcriptase domain-containing protein</fullName>
    </recommendedName>
</protein>
<comment type="caution">
    <text evidence="3">The sequence shown here is derived from an EMBL/GenBank/DDBJ whole genome shotgun (WGS) entry which is preliminary data.</text>
</comment>
<feature type="coiled-coil region" evidence="1">
    <location>
        <begin position="151"/>
        <end position="185"/>
    </location>
</feature>
<gene>
    <name evidence="3" type="ORF">PCOR1329_LOCUS28291</name>
</gene>